<proteinExistence type="predicted"/>
<dbReference type="AlphaFoldDB" id="A0A2P2MXN8"/>
<dbReference type="EMBL" id="GGEC01054503">
    <property type="protein sequence ID" value="MBX34987.1"/>
    <property type="molecule type" value="Transcribed_RNA"/>
</dbReference>
<accession>A0A2P2MXN8</accession>
<organism evidence="1">
    <name type="scientific">Rhizophora mucronata</name>
    <name type="common">Asiatic mangrove</name>
    <dbReference type="NCBI Taxonomy" id="61149"/>
    <lineage>
        <taxon>Eukaryota</taxon>
        <taxon>Viridiplantae</taxon>
        <taxon>Streptophyta</taxon>
        <taxon>Embryophyta</taxon>
        <taxon>Tracheophyta</taxon>
        <taxon>Spermatophyta</taxon>
        <taxon>Magnoliopsida</taxon>
        <taxon>eudicotyledons</taxon>
        <taxon>Gunneridae</taxon>
        <taxon>Pentapetalae</taxon>
        <taxon>rosids</taxon>
        <taxon>fabids</taxon>
        <taxon>Malpighiales</taxon>
        <taxon>Rhizophoraceae</taxon>
        <taxon>Rhizophora</taxon>
    </lineage>
</organism>
<evidence type="ECO:0000313" key="1">
    <source>
        <dbReference type="EMBL" id="MBX34987.1"/>
    </source>
</evidence>
<reference evidence="1" key="1">
    <citation type="submission" date="2018-02" db="EMBL/GenBank/DDBJ databases">
        <title>Rhizophora mucronata_Transcriptome.</title>
        <authorList>
            <person name="Meera S.P."/>
            <person name="Sreeshan A."/>
            <person name="Augustine A."/>
        </authorList>
    </citation>
    <scope>NUCLEOTIDE SEQUENCE</scope>
    <source>
        <tissue evidence="1">Leaf</tissue>
    </source>
</reference>
<name>A0A2P2MXN8_RHIMU</name>
<sequence length="27" mass="3614">MRSRTWFNFRCQYTTFVWQLYFPIYRC</sequence>
<protein>
    <submittedName>
        <fullName evidence="1">Uncharacterized protein</fullName>
    </submittedName>
</protein>